<dbReference type="RefSeq" id="WP_305471712.1">
    <property type="nucleotide sequence ID" value="NZ_JAUYVT010000004.1"/>
</dbReference>
<keyword evidence="2" id="KW-1185">Reference proteome</keyword>
<sequence length="190" mass="21146">MIFTSLSDVDEYLLLVSAGSPRVACETPIYVAYTLQNALPALVSYMAGVSLFATASLVKITRVELDQDSALFEVNRDYVVGMVEEHIEIGEVIYSSEYWRKRMLLLLVACENYCEYNENSSLYKLVESARLLDFSENANSADFWRNEVVELSRAVGVVFDADLGEFGLFNCPVSGALSLVSFVDFGSSYC</sequence>
<proteinExistence type="predicted"/>
<reference evidence="1" key="1">
    <citation type="submission" date="2023-07" db="EMBL/GenBank/DDBJ databases">
        <title>Genome content predicts the carbon catabolic preferences of heterotrophic bacteria.</title>
        <authorList>
            <person name="Gralka M."/>
        </authorList>
    </citation>
    <scope>NUCLEOTIDE SEQUENCE</scope>
    <source>
        <strain evidence="1">4G09</strain>
    </source>
</reference>
<dbReference type="EMBL" id="JAUYVT010000004">
    <property type="protein sequence ID" value="MDP2564435.1"/>
    <property type="molecule type" value="Genomic_DNA"/>
</dbReference>
<gene>
    <name evidence="1" type="ORF">Q8W34_07295</name>
</gene>
<accession>A0ABT9FCD9</accession>
<evidence type="ECO:0000313" key="1">
    <source>
        <dbReference type="EMBL" id="MDP2564435.1"/>
    </source>
</evidence>
<name>A0ABT9FCD9_9GAMM</name>
<evidence type="ECO:0000313" key="2">
    <source>
        <dbReference type="Proteomes" id="UP001177212"/>
    </source>
</evidence>
<organism evidence="1 2">
    <name type="scientific">Pseudoalteromonas marina</name>
    <dbReference type="NCBI Taxonomy" id="267375"/>
    <lineage>
        <taxon>Bacteria</taxon>
        <taxon>Pseudomonadati</taxon>
        <taxon>Pseudomonadota</taxon>
        <taxon>Gammaproteobacteria</taxon>
        <taxon>Alteromonadales</taxon>
        <taxon>Pseudoalteromonadaceae</taxon>
        <taxon>Pseudoalteromonas</taxon>
    </lineage>
</organism>
<comment type="caution">
    <text evidence="1">The sequence shown here is derived from an EMBL/GenBank/DDBJ whole genome shotgun (WGS) entry which is preliminary data.</text>
</comment>
<protein>
    <submittedName>
        <fullName evidence="1">Uncharacterized protein</fullName>
    </submittedName>
</protein>
<dbReference type="Proteomes" id="UP001177212">
    <property type="component" value="Unassembled WGS sequence"/>
</dbReference>